<feature type="region of interest" description="Disordered" evidence="1">
    <location>
        <begin position="105"/>
        <end position="169"/>
    </location>
</feature>
<organism evidence="2 3">
    <name type="scientific">Trichosporon asahii var. asahii (strain ATCC 90039 / CBS 2479 / JCM 2466 / KCTC 7840 / NBRC 103889/ NCYC 2677 / UAMH 7654)</name>
    <name type="common">Yeast</name>
    <dbReference type="NCBI Taxonomy" id="1186058"/>
    <lineage>
        <taxon>Eukaryota</taxon>
        <taxon>Fungi</taxon>
        <taxon>Dikarya</taxon>
        <taxon>Basidiomycota</taxon>
        <taxon>Agaricomycotina</taxon>
        <taxon>Tremellomycetes</taxon>
        <taxon>Trichosporonales</taxon>
        <taxon>Trichosporonaceae</taxon>
        <taxon>Trichosporon</taxon>
    </lineage>
</organism>
<reference evidence="2 3" key="1">
    <citation type="journal article" date="2012" name="Eukaryot. Cell">
        <title>Draft genome sequence of CBS 2479, the standard type strain of Trichosporon asahii.</title>
        <authorList>
            <person name="Yang R.Y."/>
            <person name="Li H.T."/>
            <person name="Zhu H."/>
            <person name="Zhou G.P."/>
            <person name="Wang M."/>
            <person name="Wang L."/>
        </authorList>
    </citation>
    <scope>NUCLEOTIDE SEQUENCE [LARGE SCALE GENOMIC DNA]</scope>
    <source>
        <strain evidence="3">ATCC 90039 / CBS 2479 / JCM 2466 / KCTC 7840 / NCYC 2677 / UAMH 7654</strain>
    </source>
</reference>
<feature type="region of interest" description="Disordered" evidence="1">
    <location>
        <begin position="1"/>
        <end position="49"/>
    </location>
</feature>
<feature type="compositionally biased region" description="Low complexity" evidence="1">
    <location>
        <begin position="208"/>
        <end position="223"/>
    </location>
</feature>
<sequence>MQCRETPQCFTESTETRQVSDLATLSEVGQDRATGTAERIERNVEGSEEGQQNGIVIGGAIFVRSSRALTALGALAWTDAFRGPEEILKGVVEYVLDDSRGIEGVGSAADPKSSPPESNLESSVSWAMDGPGNPDPQALRLDEPRDPPVPQALDERDPGTGLQDQRRIPVVSGSVTLQAPALTSEHALHVLAALRLNARSLTPPSPPSLDTSSSAADLTLSAL</sequence>
<gene>
    <name evidence="2" type="ORF">A1Q1_03466</name>
</gene>
<name>J6ET07_TRIAS</name>
<feature type="compositionally biased region" description="Polar residues" evidence="1">
    <location>
        <begin position="8"/>
        <end position="23"/>
    </location>
</feature>
<proteinExistence type="predicted"/>
<dbReference type="RefSeq" id="XP_014178739.1">
    <property type="nucleotide sequence ID" value="XM_014323264.1"/>
</dbReference>
<comment type="caution">
    <text evidence="2">The sequence shown here is derived from an EMBL/GenBank/DDBJ whole genome shotgun (WGS) entry which is preliminary data.</text>
</comment>
<feature type="compositionally biased region" description="Polar residues" evidence="1">
    <location>
        <begin position="115"/>
        <end position="125"/>
    </location>
</feature>
<evidence type="ECO:0000256" key="1">
    <source>
        <dbReference type="SAM" id="MobiDB-lite"/>
    </source>
</evidence>
<dbReference type="EMBL" id="ALBS01000233">
    <property type="protein sequence ID" value="EJT47689.1"/>
    <property type="molecule type" value="Genomic_DNA"/>
</dbReference>
<feature type="region of interest" description="Disordered" evidence="1">
    <location>
        <begin position="199"/>
        <end position="223"/>
    </location>
</feature>
<evidence type="ECO:0000313" key="2">
    <source>
        <dbReference type="EMBL" id="EJT47689.1"/>
    </source>
</evidence>
<protein>
    <submittedName>
        <fullName evidence="2">Uncharacterized protein</fullName>
    </submittedName>
</protein>
<accession>J6ET07</accession>
<dbReference type="AlphaFoldDB" id="J6ET07"/>
<dbReference type="VEuPathDB" id="FungiDB:A1Q1_03466"/>
<dbReference type="KEGG" id="tasa:A1Q1_03466"/>
<dbReference type="HOGENOM" id="CLU_1240901_0_0_1"/>
<dbReference type="GeneID" id="25986979"/>
<evidence type="ECO:0000313" key="3">
    <source>
        <dbReference type="Proteomes" id="UP000002748"/>
    </source>
</evidence>
<dbReference type="Proteomes" id="UP000002748">
    <property type="component" value="Unassembled WGS sequence"/>
</dbReference>